<accession>A0ABV2UEG3</accession>
<feature type="domain" description="Cyclophilin-like" evidence="1">
    <location>
        <begin position="5"/>
        <end position="112"/>
    </location>
</feature>
<dbReference type="Pfam" id="PF18050">
    <property type="entry name" value="Cyclophil_like2"/>
    <property type="match status" value="1"/>
</dbReference>
<dbReference type="SUPFAM" id="SSF50891">
    <property type="entry name" value="Cyclophilin-like"/>
    <property type="match status" value="1"/>
</dbReference>
<evidence type="ECO:0000259" key="1">
    <source>
        <dbReference type="Pfam" id="PF18050"/>
    </source>
</evidence>
<dbReference type="Proteomes" id="UP001550044">
    <property type="component" value="Unassembled WGS sequence"/>
</dbReference>
<reference evidence="2 3" key="1">
    <citation type="submission" date="2024-06" db="EMBL/GenBank/DDBJ databases">
        <title>The Natural Products Discovery Center: Release of the First 8490 Sequenced Strains for Exploring Actinobacteria Biosynthetic Diversity.</title>
        <authorList>
            <person name="Kalkreuter E."/>
            <person name="Kautsar S.A."/>
            <person name="Yang D."/>
            <person name="Bader C.D."/>
            <person name="Teijaro C.N."/>
            <person name="Fluegel L."/>
            <person name="Davis C.M."/>
            <person name="Simpson J.R."/>
            <person name="Lauterbach L."/>
            <person name="Steele A.D."/>
            <person name="Gui C."/>
            <person name="Meng S."/>
            <person name="Li G."/>
            <person name="Viehrig K."/>
            <person name="Ye F."/>
            <person name="Su P."/>
            <person name="Kiefer A.F."/>
            <person name="Nichols A."/>
            <person name="Cepeda A.J."/>
            <person name="Yan W."/>
            <person name="Fan B."/>
            <person name="Jiang Y."/>
            <person name="Adhikari A."/>
            <person name="Zheng C.-J."/>
            <person name="Schuster L."/>
            <person name="Cowan T.M."/>
            <person name="Smanski M.J."/>
            <person name="Chevrette M.G."/>
            <person name="De Carvalho L.P.S."/>
            <person name="Shen B."/>
        </authorList>
    </citation>
    <scope>NUCLEOTIDE SEQUENCE [LARGE SCALE GENOMIC DNA]</scope>
    <source>
        <strain evidence="2 3">NPDC005137</strain>
    </source>
</reference>
<proteinExistence type="predicted"/>
<name>A0ABV2UEG3_9ACTN</name>
<dbReference type="InterPro" id="IPR041183">
    <property type="entry name" value="Cyclophilin-like"/>
</dbReference>
<evidence type="ECO:0000313" key="2">
    <source>
        <dbReference type="EMBL" id="MET8436236.1"/>
    </source>
</evidence>
<dbReference type="RefSeq" id="WP_356501996.1">
    <property type="nucleotide sequence ID" value="NZ_JBEXEF010000048.1"/>
</dbReference>
<sequence>MNIRLTINGHRIDAVLNDSAAAHDFASLLPLTLDLKDFHETERVAHLPRKLDTSGAPDTADPKAGDLAHYAPWQNLALFHRDGETSPGLVILGHLSDSKDIDRLATADRVTIEAPA</sequence>
<dbReference type="InterPro" id="IPR029000">
    <property type="entry name" value="Cyclophilin-like_dom_sf"/>
</dbReference>
<evidence type="ECO:0000313" key="3">
    <source>
        <dbReference type="Proteomes" id="UP001550044"/>
    </source>
</evidence>
<gene>
    <name evidence="2" type="ORF">ABZV61_26335</name>
</gene>
<dbReference type="Gene3D" id="2.40.100.20">
    <property type="match status" value="1"/>
</dbReference>
<organism evidence="2 3">
    <name type="scientific">Streptomyces sp. 900116325</name>
    <dbReference type="NCBI Taxonomy" id="3154295"/>
    <lineage>
        <taxon>Bacteria</taxon>
        <taxon>Bacillati</taxon>
        <taxon>Actinomycetota</taxon>
        <taxon>Actinomycetes</taxon>
        <taxon>Kitasatosporales</taxon>
        <taxon>Streptomycetaceae</taxon>
        <taxon>Streptomyces</taxon>
    </lineage>
</organism>
<keyword evidence="3" id="KW-1185">Reference proteome</keyword>
<dbReference type="EMBL" id="JBEXIP010000024">
    <property type="protein sequence ID" value="MET8436236.1"/>
    <property type="molecule type" value="Genomic_DNA"/>
</dbReference>
<comment type="caution">
    <text evidence="2">The sequence shown here is derived from an EMBL/GenBank/DDBJ whole genome shotgun (WGS) entry which is preliminary data.</text>
</comment>
<protein>
    <submittedName>
        <fullName evidence="2">Cyclophilin-like fold protein</fullName>
    </submittedName>
</protein>